<accession>A0A433U6D5</accession>
<evidence type="ECO:0000259" key="7">
    <source>
        <dbReference type="Pfam" id="PF05199"/>
    </source>
</evidence>
<dbReference type="PANTHER" id="PTHR11552">
    <property type="entry name" value="GLUCOSE-METHANOL-CHOLINE GMC OXIDOREDUCTASE"/>
    <property type="match status" value="1"/>
</dbReference>
<sequence length="609" mass="67466">MASSRALLALTVLLVAVAWRVFFSKYKYFQNGSVFVTKFNSSYDFIVVGGGAAGSVLAARLSENKDITILLLEAGGSDWGNPKIDTPGMAPVTLKTDVDWDYTAEPQDGLLQGLRDERPTWPRGKVLGGSSSINAMIVVRGFKSDYDRWAQYTGDRTWDYAHLLHYFKKMEDMRVPELRDSEFHGKDGPLKVEHCSDTSPLSHKFVEAGKSMGYADSIDYNTGATKGGVFYIQHNRANGERLSASKAYLYPAMDRPNLHIAINSHVQKIVIEDKRAVGVELIKDGQKHLVRSRREVVLSAGAIGSAHILLLSGVGPREQLQNLHIPVKADLPVGHNLQDHIFIDLIASIEQPLSWTSADISSWWSILKYQFFGTGILALPYACETVAFKCIRKEAKEQEWPDLQLHIASLVIEAGKANVFNRKAETDAELSYRDAAGYGFTCLPSLLRPESRGNISLVTSDPFDYPRIHANYLDSEMDVEMLIDGVEECKRLINSQPMKAIGSKLMDAVPIKACKHHKFDSREYWACVIRRTPLTIYHPVGTCKMGPQGDPSAVLDSKLRVQGISGLRVADASVMPWVTSGNTHIPTIAIAEKAADLLLERNPLPPNKS</sequence>
<comment type="caution">
    <text evidence="8">The sequence shown here is derived from an EMBL/GenBank/DDBJ whole genome shotgun (WGS) entry which is preliminary data.</text>
</comment>
<evidence type="ECO:0000313" key="8">
    <source>
        <dbReference type="EMBL" id="RUS89409.1"/>
    </source>
</evidence>
<comment type="similarity">
    <text evidence="2">Belongs to the GMC oxidoreductase family.</text>
</comment>
<dbReference type="InterPro" id="IPR012132">
    <property type="entry name" value="GMC_OxRdtase"/>
</dbReference>
<evidence type="ECO:0000256" key="4">
    <source>
        <dbReference type="ARBA" id="ARBA00022827"/>
    </source>
</evidence>
<name>A0A433U6D5_ELYCH</name>
<feature type="domain" description="Glucose-methanol-choline oxidoreductase N-terminal" evidence="6">
    <location>
        <begin position="43"/>
        <end position="341"/>
    </location>
</feature>
<dbReference type="EMBL" id="RQTK01000057">
    <property type="protein sequence ID" value="RUS89409.1"/>
    <property type="molecule type" value="Genomic_DNA"/>
</dbReference>
<proteinExistence type="inferred from homology"/>
<dbReference type="AlphaFoldDB" id="A0A433U6D5"/>
<gene>
    <name evidence="8" type="ORF">EGW08_002846</name>
</gene>
<feature type="binding site" evidence="5">
    <location>
        <position position="126"/>
    </location>
    <ligand>
        <name>FAD</name>
        <dbReference type="ChEBI" id="CHEBI:57692"/>
    </ligand>
</feature>
<organism evidence="8 9">
    <name type="scientific">Elysia chlorotica</name>
    <name type="common">Eastern emerald elysia</name>
    <name type="synonym">Sea slug</name>
    <dbReference type="NCBI Taxonomy" id="188477"/>
    <lineage>
        <taxon>Eukaryota</taxon>
        <taxon>Metazoa</taxon>
        <taxon>Spiralia</taxon>
        <taxon>Lophotrochozoa</taxon>
        <taxon>Mollusca</taxon>
        <taxon>Gastropoda</taxon>
        <taxon>Heterobranchia</taxon>
        <taxon>Euthyneura</taxon>
        <taxon>Panpulmonata</taxon>
        <taxon>Sacoglossa</taxon>
        <taxon>Placobranchoidea</taxon>
        <taxon>Plakobranchidae</taxon>
        <taxon>Elysia</taxon>
    </lineage>
</organism>
<dbReference type="Gene3D" id="3.30.560.10">
    <property type="entry name" value="Glucose Oxidase, domain 3"/>
    <property type="match status" value="1"/>
</dbReference>
<keyword evidence="9" id="KW-1185">Reference proteome</keyword>
<dbReference type="GO" id="GO:0050660">
    <property type="term" value="F:flavin adenine dinucleotide binding"/>
    <property type="evidence" value="ECO:0007669"/>
    <property type="project" value="InterPro"/>
</dbReference>
<dbReference type="OrthoDB" id="269227at2759"/>
<dbReference type="SUPFAM" id="SSF54373">
    <property type="entry name" value="FAD-linked reductases, C-terminal domain"/>
    <property type="match status" value="1"/>
</dbReference>
<keyword evidence="3" id="KW-0285">Flavoprotein</keyword>
<dbReference type="PIRSF" id="PIRSF000137">
    <property type="entry name" value="Alcohol_oxidase"/>
    <property type="match status" value="1"/>
</dbReference>
<dbReference type="Proteomes" id="UP000271974">
    <property type="component" value="Unassembled WGS sequence"/>
</dbReference>
<dbReference type="SUPFAM" id="SSF51905">
    <property type="entry name" value="FAD/NAD(P)-binding domain"/>
    <property type="match status" value="1"/>
</dbReference>
<dbReference type="Pfam" id="PF00732">
    <property type="entry name" value="GMC_oxred_N"/>
    <property type="match status" value="1"/>
</dbReference>
<evidence type="ECO:0000256" key="5">
    <source>
        <dbReference type="PIRSR" id="PIRSR000137-2"/>
    </source>
</evidence>
<evidence type="ECO:0008006" key="10">
    <source>
        <dbReference type="Google" id="ProtNLM"/>
    </source>
</evidence>
<dbReference type="Pfam" id="PF05199">
    <property type="entry name" value="GMC_oxred_C"/>
    <property type="match status" value="1"/>
</dbReference>
<dbReference type="Gene3D" id="3.50.50.60">
    <property type="entry name" value="FAD/NAD(P)-binding domain"/>
    <property type="match status" value="1"/>
</dbReference>
<dbReference type="STRING" id="188477.A0A433U6D5"/>
<feature type="binding site" evidence="5">
    <location>
        <position position="266"/>
    </location>
    <ligand>
        <name>FAD</name>
        <dbReference type="ChEBI" id="CHEBI:57692"/>
    </ligand>
</feature>
<dbReference type="GO" id="GO:0016614">
    <property type="term" value="F:oxidoreductase activity, acting on CH-OH group of donors"/>
    <property type="evidence" value="ECO:0007669"/>
    <property type="project" value="InterPro"/>
</dbReference>
<protein>
    <recommendedName>
        <fullName evidence="10">Glucose-methanol-choline oxidoreductase N-terminal domain-containing protein</fullName>
    </recommendedName>
</protein>
<evidence type="ECO:0000259" key="6">
    <source>
        <dbReference type="Pfam" id="PF00732"/>
    </source>
</evidence>
<evidence type="ECO:0000256" key="1">
    <source>
        <dbReference type="ARBA" id="ARBA00001974"/>
    </source>
</evidence>
<evidence type="ECO:0000256" key="2">
    <source>
        <dbReference type="ARBA" id="ARBA00010790"/>
    </source>
</evidence>
<dbReference type="PANTHER" id="PTHR11552:SF147">
    <property type="entry name" value="CHOLINE DEHYDROGENASE, MITOCHONDRIAL"/>
    <property type="match status" value="1"/>
</dbReference>
<feature type="domain" description="Glucose-methanol-choline oxidoreductase C-terminal" evidence="7">
    <location>
        <begin position="449"/>
        <end position="591"/>
    </location>
</feature>
<keyword evidence="4 5" id="KW-0274">FAD</keyword>
<dbReference type="InterPro" id="IPR000172">
    <property type="entry name" value="GMC_OxRdtase_N"/>
</dbReference>
<comment type="cofactor">
    <cofactor evidence="1 5">
        <name>FAD</name>
        <dbReference type="ChEBI" id="CHEBI:57692"/>
    </cofactor>
</comment>
<reference evidence="8 9" key="1">
    <citation type="submission" date="2019-01" db="EMBL/GenBank/DDBJ databases">
        <title>A draft genome assembly of the solar-powered sea slug Elysia chlorotica.</title>
        <authorList>
            <person name="Cai H."/>
            <person name="Li Q."/>
            <person name="Fang X."/>
            <person name="Li J."/>
            <person name="Curtis N.E."/>
            <person name="Altenburger A."/>
            <person name="Shibata T."/>
            <person name="Feng M."/>
            <person name="Maeda T."/>
            <person name="Schwartz J.A."/>
            <person name="Shigenobu S."/>
            <person name="Lundholm N."/>
            <person name="Nishiyama T."/>
            <person name="Yang H."/>
            <person name="Hasebe M."/>
            <person name="Li S."/>
            <person name="Pierce S.K."/>
            <person name="Wang J."/>
        </authorList>
    </citation>
    <scope>NUCLEOTIDE SEQUENCE [LARGE SCALE GENOMIC DNA]</scope>
    <source>
        <strain evidence="8">EC2010</strain>
        <tissue evidence="8">Whole organism of an adult</tissue>
    </source>
</reference>
<evidence type="ECO:0000313" key="9">
    <source>
        <dbReference type="Proteomes" id="UP000271974"/>
    </source>
</evidence>
<dbReference type="InterPro" id="IPR007867">
    <property type="entry name" value="GMC_OxRtase_C"/>
</dbReference>
<evidence type="ECO:0000256" key="3">
    <source>
        <dbReference type="ARBA" id="ARBA00022630"/>
    </source>
</evidence>
<dbReference type="InterPro" id="IPR036188">
    <property type="entry name" value="FAD/NAD-bd_sf"/>
</dbReference>